<protein>
    <submittedName>
        <fullName evidence="3">Xanthine dehydrogenase</fullName>
    </submittedName>
</protein>
<proteinExistence type="predicted"/>
<dbReference type="PANTHER" id="PTHR30388">
    <property type="entry name" value="ALDEHYDE OXIDOREDUCTASE MOLYBDENUM COFACTOR ASSEMBLY PROTEIN"/>
    <property type="match status" value="1"/>
</dbReference>
<feature type="domain" description="XdhC- CoxI" evidence="1">
    <location>
        <begin position="15"/>
        <end position="81"/>
    </location>
</feature>
<gene>
    <name evidence="3" type="ORF">DKT77_11635</name>
</gene>
<dbReference type="EMBL" id="QGKU01000036">
    <property type="protein sequence ID" value="PWR02449.1"/>
    <property type="molecule type" value="Genomic_DNA"/>
</dbReference>
<organism evidence="3 4">
    <name type="scientific">Meridianimarinicoccus roseus</name>
    <dbReference type="NCBI Taxonomy" id="2072018"/>
    <lineage>
        <taxon>Bacteria</taxon>
        <taxon>Pseudomonadati</taxon>
        <taxon>Pseudomonadota</taxon>
        <taxon>Alphaproteobacteria</taxon>
        <taxon>Rhodobacterales</taxon>
        <taxon>Paracoccaceae</taxon>
        <taxon>Meridianimarinicoccus</taxon>
    </lineage>
</organism>
<dbReference type="InterPro" id="IPR027051">
    <property type="entry name" value="XdhC_Rossmann_dom"/>
</dbReference>
<evidence type="ECO:0000313" key="4">
    <source>
        <dbReference type="Proteomes" id="UP000245680"/>
    </source>
</evidence>
<dbReference type="InterPro" id="IPR003777">
    <property type="entry name" value="XdhC_CoxI"/>
</dbReference>
<dbReference type="PANTHER" id="PTHR30388:SF4">
    <property type="entry name" value="MOLYBDENUM COFACTOR INSERTION CHAPERONE PAOD"/>
    <property type="match status" value="1"/>
</dbReference>
<dbReference type="Pfam" id="PF13478">
    <property type="entry name" value="XdhC_C"/>
    <property type="match status" value="1"/>
</dbReference>
<dbReference type="Pfam" id="PF02625">
    <property type="entry name" value="XdhC_CoxI"/>
    <property type="match status" value="1"/>
</dbReference>
<reference evidence="3 4" key="1">
    <citation type="submission" date="2018-05" db="EMBL/GenBank/DDBJ databases">
        <title>Rhodobacteraceae gen. nov., sp. nov. isolated from sea water.</title>
        <authorList>
            <person name="Ren Y."/>
        </authorList>
    </citation>
    <scope>NUCLEOTIDE SEQUENCE [LARGE SCALE GENOMIC DNA]</scope>
    <source>
        <strain evidence="3 4">TG-679</strain>
    </source>
</reference>
<dbReference type="OrthoDB" id="9815497at2"/>
<sequence>MMGEASFRAPFAFLADRGGRGALAVLTETQGPAYRSAGSVMAIGEDGSRVGSLSSGCIEADIALQAAQARTDGRARVLRYGAGSPFADLRLPCGGAMTVLVVPDPDPAPLRAALVRTAARRLATLTIDPESGRMSCMDPAPAPGLHVTCPPETRVLVPGAGAEARFFAALAHAAGYIVEVFTPEEETLRAASALGVSAKGLSTLDAWAPGPLDPWTAVVLFFHDHDREPALLAAALASHAFYVGAQGSRKAHDDRLATMRAAGVAETDLRRLRSPIGVTPSTRDPRALAISVLADISAAAPATQTILGAGGAVAADPA</sequence>
<dbReference type="Proteomes" id="UP000245680">
    <property type="component" value="Unassembled WGS sequence"/>
</dbReference>
<feature type="domain" description="XdhC Rossmann" evidence="2">
    <location>
        <begin position="156"/>
        <end position="296"/>
    </location>
</feature>
<evidence type="ECO:0000259" key="2">
    <source>
        <dbReference type="Pfam" id="PF13478"/>
    </source>
</evidence>
<dbReference type="RefSeq" id="WP_109811882.1">
    <property type="nucleotide sequence ID" value="NZ_QGKU01000036.1"/>
</dbReference>
<dbReference type="InterPro" id="IPR052698">
    <property type="entry name" value="MoCofactor_Util/Proc"/>
</dbReference>
<keyword evidence="4" id="KW-1185">Reference proteome</keyword>
<evidence type="ECO:0000313" key="3">
    <source>
        <dbReference type="EMBL" id="PWR02449.1"/>
    </source>
</evidence>
<dbReference type="Gene3D" id="3.40.50.720">
    <property type="entry name" value="NAD(P)-binding Rossmann-like Domain"/>
    <property type="match status" value="1"/>
</dbReference>
<accession>A0A2V2LJB2</accession>
<dbReference type="AlphaFoldDB" id="A0A2V2LJB2"/>
<name>A0A2V2LJB2_9RHOB</name>
<evidence type="ECO:0000259" key="1">
    <source>
        <dbReference type="Pfam" id="PF02625"/>
    </source>
</evidence>
<comment type="caution">
    <text evidence="3">The sequence shown here is derived from an EMBL/GenBank/DDBJ whole genome shotgun (WGS) entry which is preliminary data.</text>
</comment>